<accession>F4L2L4</accession>
<reference evidence="3 4" key="1">
    <citation type="journal article" date="2011" name="Stand. Genomic Sci.">
        <title>Complete genome sequence of Haliscomenobacter hydrossis type strain (O).</title>
        <authorList>
            <consortium name="US DOE Joint Genome Institute (JGI-PGF)"/>
            <person name="Daligault H."/>
            <person name="Lapidus A."/>
            <person name="Zeytun A."/>
            <person name="Nolan M."/>
            <person name="Lucas S."/>
            <person name="Del Rio T.G."/>
            <person name="Tice H."/>
            <person name="Cheng J.F."/>
            <person name="Tapia R."/>
            <person name="Han C."/>
            <person name="Goodwin L."/>
            <person name="Pitluck S."/>
            <person name="Liolios K."/>
            <person name="Pagani I."/>
            <person name="Ivanova N."/>
            <person name="Huntemann M."/>
            <person name="Mavromatis K."/>
            <person name="Mikhailova N."/>
            <person name="Pati A."/>
            <person name="Chen A."/>
            <person name="Palaniappan K."/>
            <person name="Land M."/>
            <person name="Hauser L."/>
            <person name="Brambilla E.M."/>
            <person name="Rohde M."/>
            <person name="Verbarg S."/>
            <person name="Goker M."/>
            <person name="Bristow J."/>
            <person name="Eisen J.A."/>
            <person name="Markowitz V."/>
            <person name="Hugenholtz P."/>
            <person name="Kyrpides N.C."/>
            <person name="Klenk H.P."/>
            <person name="Woyke T."/>
        </authorList>
    </citation>
    <scope>NUCLEOTIDE SEQUENCE [LARGE SCALE GENOMIC DNA]</scope>
    <source>
        <strain evidence="4">ATCC 27775 / DSM 1100 / LMG 10767 / O</strain>
    </source>
</reference>
<evidence type="ECO:0008006" key="5">
    <source>
        <dbReference type="Google" id="ProtNLM"/>
    </source>
</evidence>
<dbReference type="PANTHER" id="PTHR30547">
    <property type="entry name" value="UNCHARACTERIZED PROTEIN YHCG-RELATED"/>
    <property type="match status" value="1"/>
</dbReference>
<evidence type="ECO:0000259" key="1">
    <source>
        <dbReference type="Pfam" id="PF06250"/>
    </source>
</evidence>
<feature type="domain" description="YhcG PDDEXK nuclease" evidence="1">
    <location>
        <begin position="156"/>
        <end position="279"/>
    </location>
</feature>
<keyword evidence="4" id="KW-1185">Reference proteome</keyword>
<dbReference type="KEGG" id="hhy:Halhy_6110"/>
<dbReference type="InterPro" id="IPR009362">
    <property type="entry name" value="YhcG_C"/>
</dbReference>
<proteinExistence type="predicted"/>
<evidence type="ECO:0000259" key="2">
    <source>
        <dbReference type="Pfam" id="PF17761"/>
    </source>
</evidence>
<dbReference type="InterPro" id="IPR011856">
    <property type="entry name" value="tRNA_endonuc-like_dom_sf"/>
</dbReference>
<dbReference type="GO" id="GO:0003676">
    <property type="term" value="F:nucleic acid binding"/>
    <property type="evidence" value="ECO:0007669"/>
    <property type="project" value="InterPro"/>
</dbReference>
<gene>
    <name evidence="3" type="ordered locus">Halhy_6110</name>
</gene>
<reference key="2">
    <citation type="submission" date="2011-04" db="EMBL/GenBank/DDBJ databases">
        <title>Complete sequence of chromosome of Haliscomenobacter hydrossis DSM 1100.</title>
        <authorList>
            <consortium name="US DOE Joint Genome Institute (JGI-PGF)"/>
            <person name="Lucas S."/>
            <person name="Han J."/>
            <person name="Lapidus A."/>
            <person name="Bruce D."/>
            <person name="Goodwin L."/>
            <person name="Pitluck S."/>
            <person name="Peters L."/>
            <person name="Kyrpides N."/>
            <person name="Mavromatis K."/>
            <person name="Ivanova N."/>
            <person name="Ovchinnikova G."/>
            <person name="Pagani I."/>
            <person name="Daligault H."/>
            <person name="Detter J.C."/>
            <person name="Han C."/>
            <person name="Land M."/>
            <person name="Hauser L."/>
            <person name="Markowitz V."/>
            <person name="Cheng J.-F."/>
            <person name="Hugenholtz P."/>
            <person name="Woyke T."/>
            <person name="Wu D."/>
            <person name="Verbarg S."/>
            <person name="Frueling A."/>
            <person name="Brambilla E."/>
            <person name="Klenk H.-P."/>
            <person name="Eisen J.A."/>
        </authorList>
    </citation>
    <scope>NUCLEOTIDE SEQUENCE</scope>
    <source>
        <strain>DSM 1100</strain>
    </source>
</reference>
<dbReference type="InterPro" id="IPR041527">
    <property type="entry name" value="YhcG_N"/>
</dbReference>
<name>F4L2L4_HALH1</name>
<organism evidence="3 4">
    <name type="scientific">Haliscomenobacter hydrossis (strain ATCC 27775 / DSM 1100 / LMG 10767 / O)</name>
    <dbReference type="NCBI Taxonomy" id="760192"/>
    <lineage>
        <taxon>Bacteria</taxon>
        <taxon>Pseudomonadati</taxon>
        <taxon>Bacteroidota</taxon>
        <taxon>Saprospiria</taxon>
        <taxon>Saprospirales</taxon>
        <taxon>Haliscomenobacteraceae</taxon>
        <taxon>Haliscomenobacter</taxon>
    </lineage>
</organism>
<dbReference type="Pfam" id="PF06250">
    <property type="entry name" value="YhcG_C"/>
    <property type="match status" value="1"/>
</dbReference>
<dbReference type="Gene3D" id="3.40.1350.10">
    <property type="match status" value="1"/>
</dbReference>
<dbReference type="OrthoDB" id="9801263at2"/>
<dbReference type="PANTHER" id="PTHR30547:SF5">
    <property type="entry name" value="NUCLEASE YHCG-RELATED"/>
    <property type="match status" value="1"/>
</dbReference>
<sequence>MNINQIDNLKTELPKLFHVQPPLGVSPTLYRNWCLGRVIHQAFRALPDQAGFFERVNALLAGTPVQGMAAILERFYHWYPSENSLRPGLSWAHFQALLGLYNASVRDFYLRCAQTRHWTAGQLKRQIQTDWHLRLSQPPDPLFTSADRLPNWLPNPLVLEFAPSLVFSDEAELETAIVDHLEVFLLELGQGLSFVARQMRLTSFSGLQMVIDLVFYHHRQRHFVLFELKNVPLSAAAIGQMQSYLQLFDDCWKNPEDAPSVGVILCTDVDPALQRYSALYQNPYLYAVAFTG</sequence>
<evidence type="ECO:0000313" key="3">
    <source>
        <dbReference type="EMBL" id="AEE53932.1"/>
    </source>
</evidence>
<dbReference type="EMBL" id="CP002691">
    <property type="protein sequence ID" value="AEE53932.1"/>
    <property type="molecule type" value="Genomic_DNA"/>
</dbReference>
<dbReference type="Proteomes" id="UP000008461">
    <property type="component" value="Chromosome"/>
</dbReference>
<dbReference type="HOGENOM" id="CLU_046640_3_0_10"/>
<dbReference type="eggNOG" id="COG4804">
    <property type="taxonomic scope" value="Bacteria"/>
</dbReference>
<evidence type="ECO:0000313" key="4">
    <source>
        <dbReference type="Proteomes" id="UP000008461"/>
    </source>
</evidence>
<feature type="domain" description="YhcG N-terminal" evidence="2">
    <location>
        <begin position="73"/>
        <end position="133"/>
    </location>
</feature>
<dbReference type="AlphaFoldDB" id="F4L2L4"/>
<dbReference type="Pfam" id="PF17761">
    <property type="entry name" value="DUF1016_N"/>
    <property type="match status" value="1"/>
</dbReference>
<dbReference type="RefSeq" id="WP_013768454.1">
    <property type="nucleotide sequence ID" value="NC_015510.1"/>
</dbReference>
<dbReference type="STRING" id="760192.Halhy_6110"/>
<dbReference type="InterPro" id="IPR053148">
    <property type="entry name" value="PD-DEXK-like_domain"/>
</dbReference>
<protein>
    <recommendedName>
        <fullName evidence="5">Cytoplasmic protein</fullName>
    </recommendedName>
</protein>